<organism evidence="2 3">
    <name type="scientific">Cichlidogyrus casuarinus</name>
    <dbReference type="NCBI Taxonomy" id="1844966"/>
    <lineage>
        <taxon>Eukaryota</taxon>
        <taxon>Metazoa</taxon>
        <taxon>Spiralia</taxon>
        <taxon>Lophotrochozoa</taxon>
        <taxon>Platyhelminthes</taxon>
        <taxon>Monogenea</taxon>
        <taxon>Monopisthocotylea</taxon>
        <taxon>Dactylogyridea</taxon>
        <taxon>Ancyrocephalidae</taxon>
        <taxon>Cichlidogyrus</taxon>
    </lineage>
</organism>
<gene>
    <name evidence="2" type="ORF">Ciccas_006809</name>
</gene>
<dbReference type="EMBL" id="JBJKFK010000959">
    <property type="protein sequence ID" value="KAL3314570.1"/>
    <property type="molecule type" value="Genomic_DNA"/>
</dbReference>
<proteinExistence type="predicted"/>
<reference evidence="2 3" key="1">
    <citation type="submission" date="2024-11" db="EMBL/GenBank/DDBJ databases">
        <title>Adaptive evolution of stress response genes in parasites aligns with host niche diversity.</title>
        <authorList>
            <person name="Hahn C."/>
            <person name="Resl P."/>
        </authorList>
    </citation>
    <scope>NUCLEOTIDE SEQUENCE [LARGE SCALE GENOMIC DNA]</scope>
    <source>
        <strain evidence="2">EGGRZ-B1_66</strain>
        <tissue evidence="2">Body</tissue>
    </source>
</reference>
<dbReference type="AlphaFoldDB" id="A0ABD2Q4P6"/>
<name>A0ABD2Q4P6_9PLAT</name>
<sequence>MVNIAAPFLPLGNNSGMTTVQNGLLAAPVSTSAYFPTFLGAGSAGSIPANFMLPNMEQQMAVTTNAGLSLNNQVLPNSDPSNPGLAYSLGPAPSLFYPQQINSAIYGSKPLISLMQAQNLLSSSELVNVSTSNIPLMQGTPDTSNLLNHYRTNQDIQLISQNPLFLNALTAASLNGNSLMNRVPSNMSNYANLGLPLTQTTTSRQLASPQQNIYLNTTKEQLGQSLLVNQTITNGDLVTPGPEKEASNSNWLIPNKIPR</sequence>
<evidence type="ECO:0000256" key="1">
    <source>
        <dbReference type="SAM" id="MobiDB-lite"/>
    </source>
</evidence>
<feature type="region of interest" description="Disordered" evidence="1">
    <location>
        <begin position="237"/>
        <end position="259"/>
    </location>
</feature>
<accession>A0ABD2Q4P6</accession>
<dbReference type="Proteomes" id="UP001626550">
    <property type="component" value="Unassembled WGS sequence"/>
</dbReference>
<comment type="caution">
    <text evidence="2">The sequence shown here is derived from an EMBL/GenBank/DDBJ whole genome shotgun (WGS) entry which is preliminary data.</text>
</comment>
<keyword evidence="3" id="KW-1185">Reference proteome</keyword>
<evidence type="ECO:0000313" key="2">
    <source>
        <dbReference type="EMBL" id="KAL3314570.1"/>
    </source>
</evidence>
<protein>
    <submittedName>
        <fullName evidence="2">Uncharacterized protein</fullName>
    </submittedName>
</protein>
<evidence type="ECO:0000313" key="3">
    <source>
        <dbReference type="Proteomes" id="UP001626550"/>
    </source>
</evidence>